<feature type="region of interest" description="Disordered" evidence="11">
    <location>
        <begin position="319"/>
        <end position="340"/>
    </location>
</feature>
<protein>
    <recommendedName>
        <fullName evidence="10">Palmitoyltransferase</fullName>
        <ecNumber evidence="10">2.3.1.225</ecNumber>
    </recommendedName>
</protein>
<feature type="compositionally biased region" description="Low complexity" evidence="11">
    <location>
        <begin position="62"/>
        <end position="88"/>
    </location>
</feature>
<dbReference type="GO" id="GO:0005783">
    <property type="term" value="C:endoplasmic reticulum"/>
    <property type="evidence" value="ECO:0007669"/>
    <property type="project" value="TreeGrafter"/>
</dbReference>
<keyword evidence="5 10" id="KW-0472">Membrane</keyword>
<dbReference type="PANTHER" id="PTHR22883:SF488">
    <property type="entry name" value="PALMITOYLTRANSFERASE"/>
    <property type="match status" value="1"/>
</dbReference>
<dbReference type="PROSITE" id="PS50216">
    <property type="entry name" value="DHHC"/>
    <property type="match status" value="1"/>
</dbReference>
<evidence type="ECO:0000256" key="3">
    <source>
        <dbReference type="ARBA" id="ARBA00022692"/>
    </source>
</evidence>
<comment type="domain">
    <text evidence="10">The DHHC domain is required for palmitoyltransferase activity.</text>
</comment>
<feature type="transmembrane region" description="Helical" evidence="10">
    <location>
        <begin position="386"/>
        <end position="411"/>
    </location>
</feature>
<evidence type="ECO:0000256" key="6">
    <source>
        <dbReference type="ARBA" id="ARBA00023139"/>
    </source>
</evidence>
<evidence type="ECO:0000256" key="2">
    <source>
        <dbReference type="ARBA" id="ARBA00022679"/>
    </source>
</evidence>
<comment type="subcellular location">
    <subcellularLocation>
        <location evidence="1">Membrane</location>
        <topology evidence="1">Multi-pass membrane protein</topology>
    </subcellularLocation>
</comment>
<keyword evidence="2 10" id="KW-0808">Transferase</keyword>
<evidence type="ECO:0000313" key="13">
    <source>
        <dbReference type="EMBL" id="THH13862.1"/>
    </source>
</evidence>
<keyword evidence="8 10" id="KW-0012">Acyltransferase</keyword>
<evidence type="ECO:0000259" key="12">
    <source>
        <dbReference type="Pfam" id="PF01529"/>
    </source>
</evidence>
<feature type="compositionally biased region" description="Polar residues" evidence="11">
    <location>
        <begin position="220"/>
        <end position="235"/>
    </location>
</feature>
<dbReference type="GO" id="GO:0019706">
    <property type="term" value="F:protein-cysteine S-palmitoyltransferase activity"/>
    <property type="evidence" value="ECO:0007669"/>
    <property type="project" value="UniProtKB-EC"/>
</dbReference>
<evidence type="ECO:0000256" key="4">
    <source>
        <dbReference type="ARBA" id="ARBA00022989"/>
    </source>
</evidence>
<dbReference type="EMBL" id="SGPL01000319">
    <property type="protein sequence ID" value="THH13862.1"/>
    <property type="molecule type" value="Genomic_DNA"/>
</dbReference>
<proteinExistence type="inferred from homology"/>
<feature type="region of interest" description="Disordered" evidence="11">
    <location>
        <begin position="209"/>
        <end position="245"/>
    </location>
</feature>
<feature type="transmembrane region" description="Helical" evidence="10">
    <location>
        <begin position="522"/>
        <end position="547"/>
    </location>
</feature>
<feature type="transmembrane region" description="Helical" evidence="10">
    <location>
        <begin position="567"/>
        <end position="586"/>
    </location>
</feature>
<feature type="compositionally biased region" description="Polar residues" evidence="11">
    <location>
        <begin position="173"/>
        <end position="191"/>
    </location>
</feature>
<evidence type="ECO:0000256" key="9">
    <source>
        <dbReference type="ARBA" id="ARBA00048048"/>
    </source>
</evidence>
<evidence type="ECO:0000256" key="5">
    <source>
        <dbReference type="ARBA" id="ARBA00023136"/>
    </source>
</evidence>
<feature type="transmembrane region" description="Helical" evidence="10">
    <location>
        <begin position="417"/>
        <end position="438"/>
    </location>
</feature>
<keyword evidence="4 10" id="KW-1133">Transmembrane helix</keyword>
<dbReference type="GO" id="GO:0016020">
    <property type="term" value="C:membrane"/>
    <property type="evidence" value="ECO:0007669"/>
    <property type="project" value="UniProtKB-SubCell"/>
</dbReference>
<dbReference type="InterPro" id="IPR001594">
    <property type="entry name" value="Palmitoyltrfase_DHHC"/>
</dbReference>
<name>A0A4S4LNM4_9AGAM</name>
<sequence length="681" mass="73736">MAAQHSLPYSPSVPIASPTNRPSQLPSSLSSVGISTRFDSPASLNRLRSGSTSTQTPRANHSRSGSNISSASRPRPSLPISPIAPSSPTRKSFTMASASSSTHAGGILPPASFFRPSRPNQSPISSNFVGTRPPSVDSSHGIISPQEAQSLSLGLHPLSQEIVYDSDASTSMYTEPTATANGDTSRTSTSEDPSRQLPMKNAKFSREPLLPIGVPGLNRAASSATDRSRPSVSRGQTERTVGRTTAGARVLDSIGKLGISLESVRRSLSLAGSPVGSPSTNGNALQSMEALSPASHSHGGTTLEIKPYDDESMTRYKRSTSPSIHLRRSPSTSFIPHPPNDMKVPLSAVPRVDPKTKRPIRNYQLHPSRNRFFIRGRLLTGGDSPWAFIGSFMLVLGIAGTWFGTTCVWWWHNESPAVAAVGAYMCLLTISTMLTTAFRDPGILPRNLDIDPPHSSATASDQTPIVLPRDLKVRAGIVRVKYCPTCQTYRSPRSSHLRHCVDGCDHHCQWVNNCVGRRNYTYFFAFIFSATLTLCLVIVTSALHLYLITRKEHTNFRHAVNEGAGSAVAFCLSIIVIWPVAALLSYHMRLLILNVTTIEQIRNQAHKSLGQGPAPPNPFAHGSWRRNLAHLLCRPVGYSWVQPSAVATEDKREINPGLLDGGWEEHDIDLEAGHGPGSRES</sequence>
<organism evidence="13 14">
    <name type="scientific">Bondarzewia mesenterica</name>
    <dbReference type="NCBI Taxonomy" id="1095465"/>
    <lineage>
        <taxon>Eukaryota</taxon>
        <taxon>Fungi</taxon>
        <taxon>Dikarya</taxon>
        <taxon>Basidiomycota</taxon>
        <taxon>Agaricomycotina</taxon>
        <taxon>Agaricomycetes</taxon>
        <taxon>Russulales</taxon>
        <taxon>Bondarzewiaceae</taxon>
        <taxon>Bondarzewia</taxon>
    </lineage>
</organism>
<dbReference type="Proteomes" id="UP000310158">
    <property type="component" value="Unassembled WGS sequence"/>
</dbReference>
<dbReference type="Pfam" id="PF01529">
    <property type="entry name" value="DHHC"/>
    <property type="match status" value="1"/>
</dbReference>
<accession>A0A4S4LNM4</accession>
<evidence type="ECO:0000256" key="10">
    <source>
        <dbReference type="RuleBase" id="RU079119"/>
    </source>
</evidence>
<feature type="region of interest" description="Disordered" evidence="11">
    <location>
        <begin position="173"/>
        <end position="197"/>
    </location>
</feature>
<evidence type="ECO:0000313" key="14">
    <source>
        <dbReference type="Proteomes" id="UP000310158"/>
    </source>
</evidence>
<feature type="region of interest" description="Disordered" evidence="11">
    <location>
        <begin position="1"/>
        <end position="142"/>
    </location>
</feature>
<comment type="caution">
    <text evidence="13">The sequence shown here is derived from an EMBL/GenBank/DDBJ whole genome shotgun (WGS) entry which is preliminary data.</text>
</comment>
<comment type="similarity">
    <text evidence="10">Belongs to the DHHC palmitoyltransferase family.</text>
</comment>
<feature type="domain" description="Palmitoyltransferase DHHC" evidence="12">
    <location>
        <begin position="481"/>
        <end position="603"/>
    </location>
</feature>
<dbReference type="PANTHER" id="PTHR22883">
    <property type="entry name" value="ZINC FINGER DHHC DOMAIN CONTAINING PROTEIN"/>
    <property type="match status" value="1"/>
</dbReference>
<evidence type="ECO:0000256" key="11">
    <source>
        <dbReference type="SAM" id="MobiDB-lite"/>
    </source>
</evidence>
<feature type="compositionally biased region" description="Polar residues" evidence="11">
    <location>
        <begin position="118"/>
        <end position="129"/>
    </location>
</feature>
<dbReference type="EC" id="2.3.1.225" evidence="10"/>
<keyword evidence="14" id="KW-1185">Reference proteome</keyword>
<dbReference type="GO" id="GO:0006612">
    <property type="term" value="P:protein targeting to membrane"/>
    <property type="evidence" value="ECO:0007669"/>
    <property type="project" value="TreeGrafter"/>
</dbReference>
<reference evidence="13 14" key="1">
    <citation type="submission" date="2019-02" db="EMBL/GenBank/DDBJ databases">
        <title>Genome sequencing of the rare red list fungi Bondarzewia mesenterica.</title>
        <authorList>
            <person name="Buettner E."/>
            <person name="Kellner H."/>
        </authorList>
    </citation>
    <scope>NUCLEOTIDE SEQUENCE [LARGE SCALE GENOMIC DNA]</scope>
    <source>
        <strain evidence="13 14">DSM 108281</strain>
    </source>
</reference>
<feature type="compositionally biased region" description="Polar residues" evidence="11">
    <location>
        <begin position="17"/>
        <end position="59"/>
    </location>
</feature>
<evidence type="ECO:0000256" key="1">
    <source>
        <dbReference type="ARBA" id="ARBA00004141"/>
    </source>
</evidence>
<dbReference type="InterPro" id="IPR039859">
    <property type="entry name" value="PFA4/ZDH16/20/ERF2-like"/>
</dbReference>
<feature type="compositionally biased region" description="Polar residues" evidence="11">
    <location>
        <begin position="89"/>
        <end position="103"/>
    </location>
</feature>
<comment type="catalytic activity">
    <reaction evidence="9 10">
        <text>L-cysteinyl-[protein] + hexadecanoyl-CoA = S-hexadecanoyl-L-cysteinyl-[protein] + CoA</text>
        <dbReference type="Rhea" id="RHEA:36683"/>
        <dbReference type="Rhea" id="RHEA-COMP:10131"/>
        <dbReference type="Rhea" id="RHEA-COMP:11032"/>
        <dbReference type="ChEBI" id="CHEBI:29950"/>
        <dbReference type="ChEBI" id="CHEBI:57287"/>
        <dbReference type="ChEBI" id="CHEBI:57379"/>
        <dbReference type="ChEBI" id="CHEBI:74151"/>
        <dbReference type="EC" id="2.3.1.225"/>
    </reaction>
</comment>
<dbReference type="AlphaFoldDB" id="A0A4S4LNM4"/>
<gene>
    <name evidence="13" type="ORF">EW146_g6400</name>
</gene>
<evidence type="ECO:0000256" key="7">
    <source>
        <dbReference type="ARBA" id="ARBA00023288"/>
    </source>
</evidence>
<dbReference type="GO" id="GO:0005794">
    <property type="term" value="C:Golgi apparatus"/>
    <property type="evidence" value="ECO:0007669"/>
    <property type="project" value="TreeGrafter"/>
</dbReference>
<keyword evidence="6" id="KW-0564">Palmitate</keyword>
<dbReference type="OrthoDB" id="9909019at2759"/>
<keyword evidence="3 10" id="KW-0812">Transmembrane</keyword>
<feature type="compositionally biased region" description="Polar residues" evidence="11">
    <location>
        <begin position="319"/>
        <end position="334"/>
    </location>
</feature>
<keyword evidence="7" id="KW-0449">Lipoprotein</keyword>
<evidence type="ECO:0000256" key="8">
    <source>
        <dbReference type="ARBA" id="ARBA00023315"/>
    </source>
</evidence>